<evidence type="ECO:0000313" key="1">
    <source>
        <dbReference type="EMBL" id="KHT50782.1"/>
    </source>
</evidence>
<dbReference type="RefSeq" id="WP_039221689.1">
    <property type="nucleotide sequence ID" value="NZ_JWLW01000023.1"/>
</dbReference>
<dbReference type="InterPro" id="IPR021727">
    <property type="entry name" value="DUF3299"/>
</dbReference>
<gene>
    <name evidence="1" type="ORF">RJ41_13470</name>
</gene>
<protein>
    <recommendedName>
        <fullName evidence="3">Lipoprotein</fullName>
    </recommendedName>
</protein>
<keyword evidence="2" id="KW-1185">Reference proteome</keyword>
<dbReference type="EMBL" id="JWLW01000023">
    <property type="protein sequence ID" value="KHT50782.1"/>
    <property type="molecule type" value="Genomic_DNA"/>
</dbReference>
<reference evidence="1 2" key="1">
    <citation type="submission" date="2014-12" db="EMBL/GenBank/DDBJ databases">
        <title>Genome sequencing of Alteromonas marina AD001.</title>
        <authorList>
            <person name="Adrian T.G.S."/>
            <person name="Chan K.G."/>
        </authorList>
    </citation>
    <scope>NUCLEOTIDE SEQUENCE [LARGE SCALE GENOMIC DNA]</scope>
    <source>
        <strain evidence="1 2">AD001</strain>
    </source>
</reference>
<proteinExistence type="predicted"/>
<dbReference type="AlphaFoldDB" id="A0A0B3YCE7"/>
<dbReference type="OrthoDB" id="9784998at2"/>
<dbReference type="Proteomes" id="UP000031197">
    <property type="component" value="Unassembled WGS sequence"/>
</dbReference>
<dbReference type="Gene3D" id="2.40.50.870">
    <property type="entry name" value="Protein of unknown function (DUF3299)"/>
    <property type="match status" value="1"/>
</dbReference>
<comment type="caution">
    <text evidence="1">The sequence shown here is derived from an EMBL/GenBank/DDBJ whole genome shotgun (WGS) entry which is preliminary data.</text>
</comment>
<accession>A0A0B3YCE7</accession>
<evidence type="ECO:0000313" key="2">
    <source>
        <dbReference type="Proteomes" id="UP000031197"/>
    </source>
</evidence>
<organism evidence="1 2">
    <name type="scientific">Alteromonas marina</name>
    <dbReference type="NCBI Taxonomy" id="203795"/>
    <lineage>
        <taxon>Bacteria</taxon>
        <taxon>Pseudomonadati</taxon>
        <taxon>Pseudomonadota</taxon>
        <taxon>Gammaproteobacteria</taxon>
        <taxon>Alteromonadales</taxon>
        <taxon>Alteromonadaceae</taxon>
        <taxon>Alteromonas/Salinimonas group</taxon>
        <taxon>Alteromonas</taxon>
    </lineage>
</organism>
<dbReference type="Pfam" id="PF11736">
    <property type="entry name" value="DUF3299"/>
    <property type="match status" value="1"/>
</dbReference>
<sequence length="246" mass="27142">MKRATYGLLASLVAFTALGALVGLGLSGKLSGKLVSVIERFFENNTAIYQDSHRLTTVQQFQPLSWDALLPDAEKALLGKTRTTQNPQQNLPLHEQVFQSIRRTFDDEYQQALISVNTVDTFNGKYVELSGFIVPVEANAQREITAFFIVPYFGACIHYPPPPPNQIVFVSLNNTHEQGGIRGIDIQQAYTFSGEFSTGLYEDPQGTSAYFLDVVEIKLYSGLGNGINGDNANLTNGAFHIESDIR</sequence>
<evidence type="ECO:0008006" key="3">
    <source>
        <dbReference type="Google" id="ProtNLM"/>
    </source>
</evidence>
<name>A0A0B3YCE7_9ALTE</name>